<proteinExistence type="predicted"/>
<dbReference type="RefSeq" id="WP_127703254.1">
    <property type="nucleotide sequence ID" value="NZ_SACK01000001.1"/>
</dbReference>
<evidence type="ECO:0000313" key="2">
    <source>
        <dbReference type="Proteomes" id="UP000282759"/>
    </source>
</evidence>
<keyword evidence="2" id="KW-1185">Reference proteome</keyword>
<protein>
    <submittedName>
        <fullName evidence="1">2'-5' RNA ligase family protein</fullName>
    </submittedName>
</protein>
<evidence type="ECO:0000313" key="1">
    <source>
        <dbReference type="EMBL" id="RVU02888.1"/>
    </source>
</evidence>
<dbReference type="SUPFAM" id="SSF55144">
    <property type="entry name" value="LigT-like"/>
    <property type="match status" value="1"/>
</dbReference>
<dbReference type="EMBL" id="SACK01000001">
    <property type="protein sequence ID" value="RVU02888.1"/>
    <property type="molecule type" value="Genomic_DNA"/>
</dbReference>
<dbReference type="OrthoDB" id="793003at2"/>
<comment type="caution">
    <text evidence="1">The sequence shown here is derived from an EMBL/GenBank/DDBJ whole genome shotgun (WGS) entry which is preliminary data.</text>
</comment>
<dbReference type="Gene3D" id="3.90.1140.10">
    <property type="entry name" value="Cyclic phosphodiesterase"/>
    <property type="match status" value="1"/>
</dbReference>
<accession>A0A3S2UPK5</accession>
<dbReference type="GO" id="GO:0016874">
    <property type="term" value="F:ligase activity"/>
    <property type="evidence" value="ECO:0007669"/>
    <property type="project" value="UniProtKB-KW"/>
</dbReference>
<gene>
    <name evidence="1" type="ORF">EOD41_02825</name>
</gene>
<dbReference type="InterPro" id="IPR009097">
    <property type="entry name" value="Cyclic_Pdiesterase"/>
</dbReference>
<keyword evidence="1" id="KW-0436">Ligase</keyword>
<dbReference type="Proteomes" id="UP000282759">
    <property type="component" value="Unassembled WGS sequence"/>
</dbReference>
<reference evidence="1 2" key="1">
    <citation type="submission" date="2019-01" db="EMBL/GenBank/DDBJ databases">
        <authorList>
            <person name="Chen W.-M."/>
        </authorList>
    </citation>
    <scope>NUCLEOTIDE SEQUENCE [LARGE SCALE GENOMIC DNA]</scope>
    <source>
        <strain evidence="1 2">YBJ-36</strain>
    </source>
</reference>
<name>A0A3S2UPK5_9SPHI</name>
<organism evidence="1 2">
    <name type="scientific">Mucilaginibacter limnophilus</name>
    <dbReference type="NCBI Taxonomy" id="1932778"/>
    <lineage>
        <taxon>Bacteria</taxon>
        <taxon>Pseudomonadati</taxon>
        <taxon>Bacteroidota</taxon>
        <taxon>Sphingobacteriia</taxon>
        <taxon>Sphingobacteriales</taxon>
        <taxon>Sphingobacteriaceae</taxon>
        <taxon>Mucilaginibacter</taxon>
    </lineage>
</organism>
<dbReference type="Pfam" id="PF13563">
    <property type="entry name" value="2_5_RNA_ligase2"/>
    <property type="match status" value="1"/>
</dbReference>
<dbReference type="AlphaFoldDB" id="A0A3S2UPK5"/>
<sequence length="162" mass="18776">MPALILTLKLDSLSQTFFDEQRKRYFPPERNFLNAHLTLFHQLPDTAGTMQVVGNIKQEQFKCDVTGLLFLGAGVAYKIESLALNALHNKLKHDLLEHLIQQDKQGFRPHITIQNKVPAETAKQLFNGLTLSFKPFRVKATGFELWRYVDGYWQHVVFYPFK</sequence>